<comment type="caution">
    <text evidence="3">The sequence shown here is derived from an EMBL/GenBank/DDBJ whole genome shotgun (WGS) entry which is preliminary data.</text>
</comment>
<dbReference type="EMBL" id="BAAAOB010000005">
    <property type="protein sequence ID" value="GAA1799274.1"/>
    <property type="molecule type" value="Genomic_DNA"/>
</dbReference>
<feature type="region of interest" description="Disordered" evidence="1">
    <location>
        <begin position="67"/>
        <end position="101"/>
    </location>
</feature>
<evidence type="ECO:0000256" key="2">
    <source>
        <dbReference type="SAM" id="Phobius"/>
    </source>
</evidence>
<feature type="region of interest" description="Disordered" evidence="1">
    <location>
        <begin position="280"/>
        <end position="302"/>
    </location>
</feature>
<feature type="transmembrane region" description="Helical" evidence="2">
    <location>
        <begin position="20"/>
        <end position="38"/>
    </location>
</feature>
<organism evidence="3 4">
    <name type="scientific">Leucobacter iarius</name>
    <dbReference type="NCBI Taxonomy" id="333963"/>
    <lineage>
        <taxon>Bacteria</taxon>
        <taxon>Bacillati</taxon>
        <taxon>Actinomycetota</taxon>
        <taxon>Actinomycetes</taxon>
        <taxon>Micrococcales</taxon>
        <taxon>Microbacteriaceae</taxon>
        <taxon>Leucobacter</taxon>
    </lineage>
</organism>
<protein>
    <submittedName>
        <fullName evidence="3">Uncharacterized protein</fullName>
    </submittedName>
</protein>
<proteinExistence type="predicted"/>
<keyword evidence="2" id="KW-1133">Transmembrane helix</keyword>
<feature type="region of interest" description="Disordered" evidence="1">
    <location>
        <begin position="431"/>
        <end position="463"/>
    </location>
</feature>
<dbReference type="RefSeq" id="WP_344033476.1">
    <property type="nucleotide sequence ID" value="NZ_BAAAOB010000005.1"/>
</dbReference>
<evidence type="ECO:0000313" key="3">
    <source>
        <dbReference type="EMBL" id="GAA1799274.1"/>
    </source>
</evidence>
<keyword evidence="2" id="KW-0812">Transmembrane</keyword>
<keyword evidence="2" id="KW-0472">Membrane</keyword>
<feature type="transmembrane region" description="Helical" evidence="2">
    <location>
        <begin position="45"/>
        <end position="63"/>
    </location>
</feature>
<evidence type="ECO:0000313" key="4">
    <source>
        <dbReference type="Proteomes" id="UP001500851"/>
    </source>
</evidence>
<accession>A0ABN2LWR2</accession>
<keyword evidence="4" id="KW-1185">Reference proteome</keyword>
<feature type="compositionally biased region" description="Pro residues" evidence="1">
    <location>
        <begin position="80"/>
        <end position="97"/>
    </location>
</feature>
<gene>
    <name evidence="3" type="ORF">GCM10009768_30390</name>
</gene>
<feature type="compositionally biased region" description="Acidic residues" evidence="1">
    <location>
        <begin position="280"/>
        <end position="292"/>
    </location>
</feature>
<reference evidence="3 4" key="1">
    <citation type="journal article" date="2019" name="Int. J. Syst. Evol. Microbiol.">
        <title>The Global Catalogue of Microorganisms (GCM) 10K type strain sequencing project: providing services to taxonomists for standard genome sequencing and annotation.</title>
        <authorList>
            <consortium name="The Broad Institute Genomics Platform"/>
            <consortium name="The Broad Institute Genome Sequencing Center for Infectious Disease"/>
            <person name="Wu L."/>
            <person name="Ma J."/>
        </authorList>
    </citation>
    <scope>NUCLEOTIDE SEQUENCE [LARGE SCALE GENOMIC DNA]</scope>
    <source>
        <strain evidence="3 4">JCM 14736</strain>
    </source>
</reference>
<dbReference type="Proteomes" id="UP001500851">
    <property type="component" value="Unassembled WGS sequence"/>
</dbReference>
<name>A0ABN2LWR2_9MICO</name>
<sequence length="463" mass="46539">MNSNDCVLAATGTGLPLGPILLIAALLLVVGAIVLLAVSKRTRAALATLAVGALLVGALGMPAEPAQAASGSDSCAKPTPTTPIDPDPKPTPPPTPTPTKKFPDLAASTVFPKGELAVGSEESIVATVRNVGSTATTAPIEVDIALSPMSSFGLVFDHAATSVTIDGAIISVSNPVVSVSGTGTATDPFVLRIDAVLAPDAAISVAIGVRVPRAAAGAAGSVDMLIEKGTGGGERPATNNLATALLRAAAVAPACTAINDKSPTLDSDGDGVVDACDLDSDNDGILDTEEDGDRNGKFEDDDAEGDLLLTPVLGDGVPGYLDLDSDNDGILDLMEGRPFTRAQVAAFDADRNGVFDAGQAFGANGLLDALETSPDSGTLRPEFAPVRNTDGDDKPDFLDIASNGTDLDLYVIGRAGLDTIGGGFVSPGLDADRDGIQGETPGGIDTDLVNRGAPGSPYSPYSS</sequence>
<evidence type="ECO:0000256" key="1">
    <source>
        <dbReference type="SAM" id="MobiDB-lite"/>
    </source>
</evidence>